<comment type="caution">
    <text evidence="1">The sequence shown here is derived from an EMBL/GenBank/DDBJ whole genome shotgun (WGS) entry which is preliminary data.</text>
</comment>
<accession>A0A843VEW9</accession>
<evidence type="ECO:0000313" key="1">
    <source>
        <dbReference type="EMBL" id="MQL90973.1"/>
    </source>
</evidence>
<reference evidence="1" key="1">
    <citation type="submission" date="2017-07" db="EMBL/GenBank/DDBJ databases">
        <title>Taro Niue Genome Assembly and Annotation.</title>
        <authorList>
            <person name="Atibalentja N."/>
            <person name="Keating K."/>
            <person name="Fields C.J."/>
        </authorList>
    </citation>
    <scope>NUCLEOTIDE SEQUENCE</scope>
    <source>
        <strain evidence="1">Niue_2</strain>
        <tissue evidence="1">Leaf</tissue>
    </source>
</reference>
<keyword evidence="2" id="KW-1185">Reference proteome</keyword>
<dbReference type="AlphaFoldDB" id="A0A843VEW9"/>
<sequence length="228" mass="25413">MEFHSRAEILRVACVLVHRLSYPLGRTRIFVRPAIGTARKAPIQNRHFDPPTISPIPRFSVSRASLDYANHWRGQHTESSYHGDRKSCSTRLEISTTGRTRIFVRSAIGTTRKAPIQNRHFDPPMISTIPKFSGSSASLDYANRWRGHNTESAYHGDRKSCSTLLEISTPAKELGITFCPGIGIAYVTTTRNRHSESVGRALVSRNSVPGSKFTAELVSASLDYANSW</sequence>
<organism evidence="1 2">
    <name type="scientific">Colocasia esculenta</name>
    <name type="common">Wild taro</name>
    <name type="synonym">Arum esculentum</name>
    <dbReference type="NCBI Taxonomy" id="4460"/>
    <lineage>
        <taxon>Eukaryota</taxon>
        <taxon>Viridiplantae</taxon>
        <taxon>Streptophyta</taxon>
        <taxon>Embryophyta</taxon>
        <taxon>Tracheophyta</taxon>
        <taxon>Spermatophyta</taxon>
        <taxon>Magnoliopsida</taxon>
        <taxon>Liliopsida</taxon>
        <taxon>Araceae</taxon>
        <taxon>Aroideae</taxon>
        <taxon>Colocasieae</taxon>
        <taxon>Colocasia</taxon>
    </lineage>
</organism>
<evidence type="ECO:0000313" key="2">
    <source>
        <dbReference type="Proteomes" id="UP000652761"/>
    </source>
</evidence>
<protein>
    <submittedName>
        <fullName evidence="1">Uncharacterized protein</fullName>
    </submittedName>
</protein>
<name>A0A843VEW9_COLES</name>
<dbReference type="EMBL" id="NMUH01001291">
    <property type="protein sequence ID" value="MQL90973.1"/>
    <property type="molecule type" value="Genomic_DNA"/>
</dbReference>
<gene>
    <name evidence="1" type="ORF">Taro_023572</name>
</gene>
<dbReference type="Proteomes" id="UP000652761">
    <property type="component" value="Unassembled WGS sequence"/>
</dbReference>
<proteinExistence type="predicted"/>